<evidence type="ECO:0000256" key="1">
    <source>
        <dbReference type="SAM" id="MobiDB-lite"/>
    </source>
</evidence>
<sequence length="300" mass="33713">MTNPIPEFFQPGRTYLDIGGGYRAPELSVLFYVEHVTRHPARGHLRAVGWAKHPVSESRWFGHFQDEEQYDTTTWYDVTDSVSFPEFADRACYTPGEVRNALERAEERDRYRTAWYSARARGSKRTSHEREILLFRLLRDNRELRAFATLAHQAADVIAAARDAAWAELDRAKRLMDSDPIVAPCPVCAAPSGDSCTEAGRQVDTHLMRIPAHHRAIRAVLDAEIPAAQPVPAPPEAPPCAAEFGGLGYTRCTVRGPHDEHQAPPGTLRGVTWRSGDIDSARVYQTEDPQEHHGDHPDQY</sequence>
<name>F8JWV4_STREN</name>
<evidence type="ECO:0000313" key="3">
    <source>
        <dbReference type="Proteomes" id="UP000007842"/>
    </source>
</evidence>
<proteinExistence type="predicted"/>
<keyword evidence="3" id="KW-1185">Reference proteome</keyword>
<dbReference type="EMBL" id="CP003219">
    <property type="protein sequence ID" value="AEW92992.1"/>
    <property type="molecule type" value="Genomic_DNA"/>
</dbReference>
<gene>
    <name evidence="2" type="ordered locus">SCATT_06210</name>
</gene>
<dbReference type="KEGG" id="sct:SCAT_0613"/>
<dbReference type="OrthoDB" id="4338996at2"/>
<accession>G8WTA9</accession>
<dbReference type="RefSeq" id="WP_014141389.1">
    <property type="nucleotide sequence ID" value="NC_016111.1"/>
</dbReference>
<dbReference type="Proteomes" id="UP000007842">
    <property type="component" value="Chromosome"/>
</dbReference>
<dbReference type="HOGENOM" id="CLU_927219_0_0_11"/>
<reference evidence="3" key="1">
    <citation type="submission" date="2011-12" db="EMBL/GenBank/DDBJ databases">
        <title>Complete genome sequence of Streptomyces cattleya strain DSM 46488.</title>
        <authorList>
            <person name="Ou H.-Y."/>
            <person name="Li P."/>
            <person name="Zhao C."/>
            <person name="O'Hagan D."/>
            <person name="Deng Z."/>
        </authorList>
    </citation>
    <scope>NUCLEOTIDE SEQUENCE [LARGE SCALE GENOMIC DNA]</scope>
    <source>
        <strain evidence="3">ATCC 35852 / DSM 46488 / JCM 4925 / NBRC 14057 / NRRL 8057</strain>
    </source>
</reference>
<feature type="compositionally biased region" description="Basic and acidic residues" evidence="1">
    <location>
        <begin position="289"/>
        <end position="300"/>
    </location>
</feature>
<accession>F8JWV4</accession>
<dbReference type="AlphaFoldDB" id="F8JWV4"/>
<protein>
    <submittedName>
        <fullName evidence="2">Uncharacterized protein</fullName>
    </submittedName>
</protein>
<dbReference type="PATRIC" id="fig|1003195.11.peg.2228"/>
<dbReference type="KEGG" id="scy:SCATT_06210"/>
<feature type="region of interest" description="Disordered" evidence="1">
    <location>
        <begin position="255"/>
        <end position="300"/>
    </location>
</feature>
<evidence type="ECO:0000313" key="2">
    <source>
        <dbReference type="EMBL" id="AEW92992.1"/>
    </source>
</evidence>
<organism evidence="2 3">
    <name type="scientific">Streptantibioticus cattleyicolor (strain ATCC 35852 / DSM 46488 / JCM 4925 / NBRC 14057 / NRRL 8057)</name>
    <name type="common">Streptomyces cattleya</name>
    <dbReference type="NCBI Taxonomy" id="1003195"/>
    <lineage>
        <taxon>Bacteria</taxon>
        <taxon>Bacillati</taxon>
        <taxon>Actinomycetota</taxon>
        <taxon>Actinomycetes</taxon>
        <taxon>Kitasatosporales</taxon>
        <taxon>Streptomycetaceae</taxon>
        <taxon>Streptantibioticus</taxon>
    </lineage>
</organism>